<dbReference type="Gene3D" id="3.10.290.10">
    <property type="entry name" value="RNA-binding S4 domain"/>
    <property type="match status" value="1"/>
</dbReference>
<evidence type="ECO:0000256" key="1">
    <source>
        <dbReference type="SAM" id="MobiDB-lite"/>
    </source>
</evidence>
<gene>
    <name evidence="3" type="ORF">B0A54_11285</name>
</gene>
<reference evidence="3 4" key="1">
    <citation type="submission" date="2017-03" db="EMBL/GenBank/DDBJ databases">
        <title>Genomes of endolithic fungi from Antarctica.</title>
        <authorList>
            <person name="Coleine C."/>
            <person name="Masonjones S."/>
            <person name="Stajich J.E."/>
        </authorList>
    </citation>
    <scope>NUCLEOTIDE SEQUENCE [LARGE SCALE GENOMIC DNA]</scope>
    <source>
        <strain evidence="3 4">CCFEE 5311</strain>
    </source>
</reference>
<proteinExistence type="predicted"/>
<feature type="region of interest" description="Disordered" evidence="1">
    <location>
        <begin position="167"/>
        <end position="186"/>
    </location>
</feature>
<feature type="domain" description="Tyrosyl-tRNA synthetase C-terminal" evidence="2">
    <location>
        <begin position="60"/>
        <end position="175"/>
    </location>
</feature>
<organism evidence="3 4">
    <name type="scientific">Friedmanniomyces endolithicus</name>
    <dbReference type="NCBI Taxonomy" id="329885"/>
    <lineage>
        <taxon>Eukaryota</taxon>
        <taxon>Fungi</taxon>
        <taxon>Dikarya</taxon>
        <taxon>Ascomycota</taxon>
        <taxon>Pezizomycotina</taxon>
        <taxon>Dothideomycetes</taxon>
        <taxon>Dothideomycetidae</taxon>
        <taxon>Mycosphaerellales</taxon>
        <taxon>Teratosphaeriaceae</taxon>
        <taxon>Friedmanniomyces</taxon>
    </lineage>
</organism>
<comment type="caution">
    <text evidence="3">The sequence shown here is derived from an EMBL/GenBank/DDBJ whole genome shotgun (WGS) entry which is preliminary data.</text>
</comment>
<dbReference type="OrthoDB" id="337870at2759"/>
<dbReference type="AlphaFoldDB" id="A0A4U0UNG9"/>
<feature type="compositionally biased region" description="Basic and acidic residues" evidence="1">
    <location>
        <begin position="177"/>
        <end position="186"/>
    </location>
</feature>
<evidence type="ECO:0000313" key="4">
    <source>
        <dbReference type="Proteomes" id="UP000310066"/>
    </source>
</evidence>
<dbReference type="InterPro" id="IPR032005">
    <property type="entry name" value="TyrRSs_C"/>
</dbReference>
<sequence>MTGHELWRPELDPFRSRLVDFNIRADETRAEHQALRAPSLAALTQQEEPTEQIGKGRKGTERVTLPSSLVMNEPFSRILYHAGFVKSKSEGARLIAKGGAYVASPLPIVLTDRTVSTTAEGDVTFVQLKDQTAEDVQQYIMNDYLYFRIGKWKVRIVKIIDDDDFKKRGLTVPGGSEPKDAPEPTH</sequence>
<dbReference type="InterPro" id="IPR036986">
    <property type="entry name" value="S4_RNA-bd_sf"/>
</dbReference>
<dbReference type="GO" id="GO:0003723">
    <property type="term" value="F:RNA binding"/>
    <property type="evidence" value="ECO:0007669"/>
    <property type="project" value="InterPro"/>
</dbReference>
<dbReference type="STRING" id="329885.A0A4U0UNG9"/>
<protein>
    <recommendedName>
        <fullName evidence="2">Tyrosyl-tRNA synthetase C-terminal domain-containing protein</fullName>
    </recommendedName>
</protein>
<evidence type="ECO:0000313" key="3">
    <source>
        <dbReference type="EMBL" id="TKA37300.1"/>
    </source>
</evidence>
<name>A0A4U0UNG9_9PEZI</name>
<evidence type="ECO:0000259" key="2">
    <source>
        <dbReference type="Pfam" id="PF16714"/>
    </source>
</evidence>
<dbReference type="Pfam" id="PF16714">
    <property type="entry name" value="TyrRSs_C"/>
    <property type="match status" value="1"/>
</dbReference>
<dbReference type="Proteomes" id="UP000310066">
    <property type="component" value="Unassembled WGS sequence"/>
</dbReference>
<accession>A0A4U0UNG9</accession>
<dbReference type="EMBL" id="NAJP01000053">
    <property type="protein sequence ID" value="TKA37300.1"/>
    <property type="molecule type" value="Genomic_DNA"/>
</dbReference>